<gene>
    <name evidence="1" type="ORF">X975_03707</name>
</gene>
<reference evidence="1 2" key="1">
    <citation type="submission" date="2013-11" db="EMBL/GenBank/DDBJ databases">
        <title>Genome sequencing of Stegodyphus mimosarum.</title>
        <authorList>
            <person name="Bechsgaard J."/>
        </authorList>
    </citation>
    <scope>NUCLEOTIDE SEQUENCE [LARGE SCALE GENOMIC DNA]</scope>
</reference>
<organism evidence="1 2">
    <name type="scientific">Stegodyphus mimosarum</name>
    <name type="common">African social velvet spider</name>
    <dbReference type="NCBI Taxonomy" id="407821"/>
    <lineage>
        <taxon>Eukaryota</taxon>
        <taxon>Metazoa</taxon>
        <taxon>Ecdysozoa</taxon>
        <taxon>Arthropoda</taxon>
        <taxon>Chelicerata</taxon>
        <taxon>Arachnida</taxon>
        <taxon>Araneae</taxon>
        <taxon>Araneomorphae</taxon>
        <taxon>Entelegynae</taxon>
        <taxon>Eresoidea</taxon>
        <taxon>Eresidae</taxon>
        <taxon>Stegodyphus</taxon>
    </lineage>
</organism>
<name>A0A087U1F5_STEMI</name>
<sequence>MRNLRDLAEREAKLVQCAVRDMEDNLIDPDYILKLSKSTCCNCQTANDRKYKKGNSEYKC</sequence>
<accession>A0A087U1F5</accession>
<protein>
    <submittedName>
        <fullName evidence="1">Uncharacterized protein</fullName>
    </submittedName>
</protein>
<dbReference type="AlphaFoldDB" id="A0A087U1F5"/>
<dbReference type="OrthoDB" id="6430052at2759"/>
<proteinExistence type="predicted"/>
<dbReference type="Proteomes" id="UP000054359">
    <property type="component" value="Unassembled WGS sequence"/>
</dbReference>
<dbReference type="EMBL" id="KK117700">
    <property type="protein sequence ID" value="KFM71194.1"/>
    <property type="molecule type" value="Genomic_DNA"/>
</dbReference>
<feature type="non-terminal residue" evidence="1">
    <location>
        <position position="60"/>
    </location>
</feature>
<evidence type="ECO:0000313" key="2">
    <source>
        <dbReference type="Proteomes" id="UP000054359"/>
    </source>
</evidence>
<keyword evidence="2" id="KW-1185">Reference proteome</keyword>
<evidence type="ECO:0000313" key="1">
    <source>
        <dbReference type="EMBL" id="KFM71194.1"/>
    </source>
</evidence>